<comment type="catalytic activity">
    <reaction evidence="10 12">
        <text>dTMP + ATP = dTDP + ADP</text>
        <dbReference type="Rhea" id="RHEA:13517"/>
        <dbReference type="ChEBI" id="CHEBI:30616"/>
        <dbReference type="ChEBI" id="CHEBI:58369"/>
        <dbReference type="ChEBI" id="CHEBI:63528"/>
        <dbReference type="ChEBI" id="CHEBI:456216"/>
        <dbReference type="EC" id="2.7.4.9"/>
    </reaction>
</comment>
<dbReference type="GO" id="GO:0006235">
    <property type="term" value="P:dTTP biosynthetic process"/>
    <property type="evidence" value="ECO:0007669"/>
    <property type="project" value="UniProtKB-UniRule"/>
</dbReference>
<evidence type="ECO:0000256" key="4">
    <source>
        <dbReference type="ARBA" id="ARBA00022679"/>
    </source>
</evidence>
<dbReference type="GO" id="GO:0004798">
    <property type="term" value="F:dTMP kinase activity"/>
    <property type="evidence" value="ECO:0007669"/>
    <property type="project" value="UniProtKB-UniRule"/>
</dbReference>
<evidence type="ECO:0000259" key="13">
    <source>
        <dbReference type="SMART" id="SM00382"/>
    </source>
</evidence>
<comment type="function">
    <text evidence="11 12">Phosphorylation of dTMP to form dTDP in both de novo and salvage pathways of dTTP synthesis.</text>
</comment>
<evidence type="ECO:0000256" key="6">
    <source>
        <dbReference type="ARBA" id="ARBA00022741"/>
    </source>
</evidence>
<dbReference type="AlphaFoldDB" id="A0A147DBE2"/>
<keyword evidence="7 12" id="KW-0418">Kinase</keyword>
<dbReference type="InterPro" id="IPR027417">
    <property type="entry name" value="P-loop_NTPase"/>
</dbReference>
<evidence type="ECO:0000256" key="10">
    <source>
        <dbReference type="ARBA" id="ARBA00048743"/>
    </source>
</evidence>
<dbReference type="Gene3D" id="3.40.50.300">
    <property type="entry name" value="P-loop containing nucleotide triphosphate hydrolases"/>
    <property type="match status" value="1"/>
</dbReference>
<gene>
    <name evidence="12" type="primary">tmk</name>
    <name evidence="14" type="ORF">NS365_00635</name>
</gene>
<dbReference type="GO" id="GO:0005524">
    <property type="term" value="F:ATP binding"/>
    <property type="evidence" value="ECO:0007669"/>
    <property type="project" value="UniProtKB-UniRule"/>
</dbReference>
<keyword evidence="6 12" id="KW-0547">Nucleotide-binding</keyword>
<dbReference type="GO" id="GO:0005829">
    <property type="term" value="C:cytosol"/>
    <property type="evidence" value="ECO:0007669"/>
    <property type="project" value="TreeGrafter"/>
</dbReference>
<dbReference type="GO" id="GO:0006233">
    <property type="term" value="P:dTDP biosynthetic process"/>
    <property type="evidence" value="ECO:0007669"/>
    <property type="project" value="InterPro"/>
</dbReference>
<evidence type="ECO:0000313" key="15">
    <source>
        <dbReference type="Proteomes" id="UP000078529"/>
    </source>
</evidence>
<dbReference type="FunFam" id="3.40.50.300:FF:000225">
    <property type="entry name" value="Thymidylate kinase"/>
    <property type="match status" value="1"/>
</dbReference>
<keyword evidence="8 12" id="KW-0067">ATP-binding</keyword>
<sequence length="231" mass="25037">MMEASNAIGRQPGFFVTFEGGEGSGKTTQISRLAAYLRSQGESVCQTREPGGTPAADVLRDIILSGRVKELGVETEALLFAAARRDHIEGVILPALSRQEVVLCDRFHDSTRVYQGSKAGLEASTLSVIEAATLDGVLPDMTVILDIPAVKGLERAALRRGQEKADRFESEGIELHEQRRAAFLAIAAREPHRCMVVDATRDMNSIEAEIRAIVLERLARKRRGSTAGGPV</sequence>
<dbReference type="InterPro" id="IPR039430">
    <property type="entry name" value="Thymidylate_kin-like_dom"/>
</dbReference>
<name>A0A147DBE2_9HYPH</name>
<dbReference type="HAMAP" id="MF_00165">
    <property type="entry name" value="Thymidylate_kinase"/>
    <property type="match status" value="1"/>
</dbReference>
<dbReference type="PROSITE" id="PS01331">
    <property type="entry name" value="THYMIDYLATE_KINASE"/>
    <property type="match status" value="1"/>
</dbReference>
<proteinExistence type="inferred from homology"/>
<evidence type="ECO:0000313" key="14">
    <source>
        <dbReference type="EMBL" id="KTR08485.1"/>
    </source>
</evidence>
<feature type="binding site" evidence="12">
    <location>
        <begin position="20"/>
        <end position="27"/>
    </location>
    <ligand>
        <name>ATP</name>
        <dbReference type="ChEBI" id="CHEBI:30616"/>
    </ligand>
</feature>
<feature type="domain" description="AAA+ ATPase" evidence="13">
    <location>
        <begin position="12"/>
        <end position="224"/>
    </location>
</feature>
<dbReference type="GO" id="GO:0006227">
    <property type="term" value="P:dUDP biosynthetic process"/>
    <property type="evidence" value="ECO:0007669"/>
    <property type="project" value="TreeGrafter"/>
</dbReference>
<dbReference type="CDD" id="cd01672">
    <property type="entry name" value="TMPK"/>
    <property type="match status" value="1"/>
</dbReference>
<evidence type="ECO:0000256" key="5">
    <source>
        <dbReference type="ARBA" id="ARBA00022727"/>
    </source>
</evidence>
<evidence type="ECO:0000256" key="2">
    <source>
        <dbReference type="ARBA" id="ARBA00012980"/>
    </source>
</evidence>
<evidence type="ECO:0000256" key="8">
    <source>
        <dbReference type="ARBA" id="ARBA00022840"/>
    </source>
</evidence>
<dbReference type="InterPro" id="IPR018095">
    <property type="entry name" value="Thymidylate_kin_CS"/>
</dbReference>
<organism evidence="14 15">
    <name type="scientific">Aureimonas ureilytica</name>
    <dbReference type="NCBI Taxonomy" id="401562"/>
    <lineage>
        <taxon>Bacteria</taxon>
        <taxon>Pseudomonadati</taxon>
        <taxon>Pseudomonadota</taxon>
        <taxon>Alphaproteobacteria</taxon>
        <taxon>Hyphomicrobiales</taxon>
        <taxon>Aurantimonadaceae</taxon>
        <taxon>Aureimonas</taxon>
    </lineage>
</organism>
<evidence type="ECO:0000256" key="3">
    <source>
        <dbReference type="ARBA" id="ARBA00017144"/>
    </source>
</evidence>
<keyword evidence="15" id="KW-1185">Reference proteome</keyword>
<dbReference type="InterPro" id="IPR018094">
    <property type="entry name" value="Thymidylate_kinase"/>
</dbReference>
<dbReference type="RefSeq" id="WP_058598338.1">
    <property type="nucleotide sequence ID" value="NZ_LDQA01000001.1"/>
</dbReference>
<keyword evidence="4 12" id="KW-0808">Transferase</keyword>
<reference evidence="14 15" key="1">
    <citation type="journal article" date="2016" name="Front. Microbiol.">
        <title>Genomic Resource of Rice Seed Associated Bacteria.</title>
        <authorList>
            <person name="Midha S."/>
            <person name="Bansal K."/>
            <person name="Sharma S."/>
            <person name="Kumar N."/>
            <person name="Patil P.P."/>
            <person name="Chaudhry V."/>
            <person name="Patil P.B."/>
        </authorList>
    </citation>
    <scope>NUCLEOTIDE SEQUENCE [LARGE SCALE GENOMIC DNA]</scope>
    <source>
        <strain evidence="14 15">NS365</strain>
    </source>
</reference>
<dbReference type="SUPFAM" id="SSF52540">
    <property type="entry name" value="P-loop containing nucleoside triphosphate hydrolases"/>
    <property type="match status" value="1"/>
</dbReference>
<dbReference type="Proteomes" id="UP000078529">
    <property type="component" value="Unassembled WGS sequence"/>
</dbReference>
<evidence type="ECO:0000256" key="1">
    <source>
        <dbReference type="ARBA" id="ARBA00009776"/>
    </source>
</evidence>
<protein>
    <recommendedName>
        <fullName evidence="3 12">Thymidylate kinase</fullName>
        <ecNumber evidence="2 12">2.7.4.9</ecNumber>
    </recommendedName>
    <alternativeName>
        <fullName evidence="9 12">dTMP kinase</fullName>
    </alternativeName>
</protein>
<evidence type="ECO:0000256" key="12">
    <source>
        <dbReference type="HAMAP-Rule" id="MF_00165"/>
    </source>
</evidence>
<dbReference type="PANTHER" id="PTHR10344:SF4">
    <property type="entry name" value="UMP-CMP KINASE 2, MITOCHONDRIAL"/>
    <property type="match status" value="1"/>
</dbReference>
<comment type="caution">
    <text evidence="14">The sequence shown here is derived from an EMBL/GenBank/DDBJ whole genome shotgun (WGS) entry which is preliminary data.</text>
</comment>
<evidence type="ECO:0000256" key="11">
    <source>
        <dbReference type="ARBA" id="ARBA00057735"/>
    </source>
</evidence>
<evidence type="ECO:0000256" key="7">
    <source>
        <dbReference type="ARBA" id="ARBA00022777"/>
    </source>
</evidence>
<accession>A0A147DBE2</accession>
<dbReference type="PATRIC" id="fig|401562.4.peg.125"/>
<dbReference type="Pfam" id="PF02223">
    <property type="entry name" value="Thymidylate_kin"/>
    <property type="match status" value="1"/>
</dbReference>
<dbReference type="EC" id="2.7.4.9" evidence="2 12"/>
<dbReference type="SMART" id="SM00382">
    <property type="entry name" value="AAA"/>
    <property type="match status" value="1"/>
</dbReference>
<comment type="similarity">
    <text evidence="1 12">Belongs to the thymidylate kinase family.</text>
</comment>
<keyword evidence="5 12" id="KW-0545">Nucleotide biosynthesis</keyword>
<dbReference type="InterPro" id="IPR003593">
    <property type="entry name" value="AAA+_ATPase"/>
</dbReference>
<dbReference type="NCBIfam" id="TIGR00041">
    <property type="entry name" value="DTMP_kinase"/>
    <property type="match status" value="1"/>
</dbReference>
<evidence type="ECO:0000256" key="9">
    <source>
        <dbReference type="ARBA" id="ARBA00029962"/>
    </source>
</evidence>
<dbReference type="PANTHER" id="PTHR10344">
    <property type="entry name" value="THYMIDYLATE KINASE"/>
    <property type="match status" value="1"/>
</dbReference>
<dbReference type="EMBL" id="LDQA01000001">
    <property type="protein sequence ID" value="KTR08485.1"/>
    <property type="molecule type" value="Genomic_DNA"/>
</dbReference>